<protein>
    <submittedName>
        <fullName evidence="3">Uncharacterized protein</fullName>
    </submittedName>
</protein>
<evidence type="ECO:0000256" key="1">
    <source>
        <dbReference type="SAM" id="MobiDB-lite"/>
    </source>
</evidence>
<name>A0ABR0FDK3_9PEZI</name>
<feature type="region of interest" description="Disordered" evidence="1">
    <location>
        <begin position="1"/>
        <end position="29"/>
    </location>
</feature>
<dbReference type="Proteomes" id="UP001322138">
    <property type="component" value="Unassembled WGS sequence"/>
</dbReference>
<keyword evidence="2" id="KW-0472">Membrane</keyword>
<feature type="transmembrane region" description="Helical" evidence="2">
    <location>
        <begin position="297"/>
        <end position="315"/>
    </location>
</feature>
<reference evidence="3 4" key="1">
    <citation type="journal article" date="2023" name="bioRxiv">
        <title>High-quality genome assemblies of four members of thePodospora anserinaspecies complex.</title>
        <authorList>
            <person name="Ament-Velasquez S.L."/>
            <person name="Vogan A.A."/>
            <person name="Wallerman O."/>
            <person name="Hartmann F."/>
            <person name="Gautier V."/>
            <person name="Silar P."/>
            <person name="Giraud T."/>
            <person name="Johannesson H."/>
        </authorList>
    </citation>
    <scope>NUCLEOTIDE SEQUENCE [LARGE SCALE GENOMIC DNA]</scope>
    <source>
        <strain evidence="3 4">CBS 112042</strain>
    </source>
</reference>
<feature type="transmembrane region" description="Helical" evidence="2">
    <location>
        <begin position="106"/>
        <end position="128"/>
    </location>
</feature>
<gene>
    <name evidence="3" type="ORF">QC761_511668</name>
</gene>
<accession>A0ABR0FDK3</accession>
<proteinExistence type="predicted"/>
<feature type="transmembrane region" description="Helical" evidence="2">
    <location>
        <begin position="140"/>
        <end position="159"/>
    </location>
</feature>
<dbReference type="PANTHER" id="PTHR35184">
    <property type="entry name" value="YALI0C10208P"/>
    <property type="match status" value="1"/>
</dbReference>
<dbReference type="GeneID" id="87899812"/>
<organism evidence="3 4">
    <name type="scientific">Podospora bellae-mahoneyi</name>
    <dbReference type="NCBI Taxonomy" id="2093777"/>
    <lineage>
        <taxon>Eukaryota</taxon>
        <taxon>Fungi</taxon>
        <taxon>Dikarya</taxon>
        <taxon>Ascomycota</taxon>
        <taxon>Pezizomycotina</taxon>
        <taxon>Sordariomycetes</taxon>
        <taxon>Sordariomycetidae</taxon>
        <taxon>Sordariales</taxon>
        <taxon>Podosporaceae</taxon>
        <taxon>Podospora</taxon>
    </lineage>
</organism>
<comment type="caution">
    <text evidence="3">The sequence shown here is derived from an EMBL/GenBank/DDBJ whole genome shotgun (WGS) entry which is preliminary data.</text>
</comment>
<keyword evidence="2" id="KW-1133">Transmembrane helix</keyword>
<feature type="transmembrane region" description="Helical" evidence="2">
    <location>
        <begin position="217"/>
        <end position="240"/>
    </location>
</feature>
<feature type="compositionally biased region" description="Polar residues" evidence="1">
    <location>
        <begin position="9"/>
        <end position="29"/>
    </location>
</feature>
<dbReference type="EMBL" id="JAFFGZ010000007">
    <property type="protein sequence ID" value="KAK4642053.1"/>
    <property type="molecule type" value="Genomic_DNA"/>
</dbReference>
<dbReference type="RefSeq" id="XP_062731029.1">
    <property type="nucleotide sequence ID" value="XM_062880330.1"/>
</dbReference>
<keyword evidence="2" id="KW-0812">Transmembrane</keyword>
<dbReference type="PANTHER" id="PTHR35184:SF1">
    <property type="entry name" value="INTEGRAL MEMBRANE PROTEIN"/>
    <property type="match status" value="1"/>
</dbReference>
<feature type="transmembrane region" description="Helical" evidence="2">
    <location>
        <begin position="180"/>
        <end position="205"/>
    </location>
</feature>
<feature type="transmembrane region" description="Helical" evidence="2">
    <location>
        <begin position="73"/>
        <end position="94"/>
    </location>
</feature>
<feature type="transmembrane region" description="Helical" evidence="2">
    <location>
        <begin position="261"/>
        <end position="282"/>
    </location>
</feature>
<evidence type="ECO:0000313" key="4">
    <source>
        <dbReference type="Proteomes" id="UP001322138"/>
    </source>
</evidence>
<evidence type="ECO:0000313" key="3">
    <source>
        <dbReference type="EMBL" id="KAK4642053.1"/>
    </source>
</evidence>
<keyword evidence="4" id="KW-1185">Reference proteome</keyword>
<evidence type="ECO:0000256" key="2">
    <source>
        <dbReference type="SAM" id="Phobius"/>
    </source>
</evidence>
<sequence length="359" mass="40183">MCYAHDLNPTPQDMGSTPSPSTSFGYPTSSPSLLVNTPSSLQQPSNLTTPYRPPSAYPGLIPTPPVDIPLCSIFIFLLLLPIPLNLTLHHLSLYRHRHPGISTRPLIPIFLSVFCLLRILALSLRIAWSVHPSNLRLETAAVVLSMAGIILLYIANLIITRRWVRDYAIFGYRTLVKGFFRFWAAVVIICLVMAVVVSVNCYFTHDGVILRECRNVLLVAVAVLTFVAFIPVLTVGVVMVGDLEDHEVIDGEYSRFRSRSGLLAVTALLLTLEAGFRLGVMFDPRPWGEERWYHSRAAYYCLGYVLEVVVVWLLTGGRVWGGFRTGEVYKGHWPGGGRPRVERWAEWVNTEGEVYGERG</sequence>